<feature type="region of interest" description="Disordered" evidence="1">
    <location>
        <begin position="298"/>
        <end position="356"/>
    </location>
</feature>
<feature type="compositionally biased region" description="Acidic residues" evidence="1">
    <location>
        <begin position="343"/>
        <end position="355"/>
    </location>
</feature>
<dbReference type="AlphaFoldDB" id="A0A1R3H8D3"/>
<accession>A0A1R3H8D3</accession>
<protein>
    <submittedName>
        <fullName evidence="2">Uncharacterized protein</fullName>
    </submittedName>
</protein>
<reference evidence="3" key="1">
    <citation type="submission" date="2013-09" db="EMBL/GenBank/DDBJ databases">
        <title>Corchorus olitorius genome sequencing.</title>
        <authorList>
            <person name="Alam M."/>
            <person name="Haque M.S."/>
            <person name="Islam M.S."/>
            <person name="Emdad E.M."/>
            <person name="Islam M.M."/>
            <person name="Ahmed B."/>
            <person name="Halim A."/>
            <person name="Hossen Q.M.M."/>
            <person name="Hossain M.Z."/>
            <person name="Ahmed R."/>
            <person name="Khan M.M."/>
            <person name="Islam R."/>
            <person name="Rashid M.M."/>
            <person name="Khan S.A."/>
            <person name="Rahman M.S."/>
            <person name="Alam M."/>
            <person name="Yahiya A.S."/>
            <person name="Khan M.S."/>
            <person name="Azam M.S."/>
            <person name="Haque T."/>
            <person name="Lashkar M.Z.H."/>
            <person name="Akhand A.I."/>
            <person name="Morshed G."/>
            <person name="Roy S."/>
            <person name="Uddin K.S."/>
            <person name="Rabeya T."/>
            <person name="Hossain A.S."/>
            <person name="Chowdhury A."/>
            <person name="Snigdha A.R."/>
            <person name="Mortoza M.S."/>
            <person name="Matin S.A."/>
            <person name="Hoque S.M.E."/>
            <person name="Islam M.K."/>
            <person name="Roy D.K."/>
            <person name="Haider R."/>
            <person name="Moosa M.M."/>
            <person name="Elias S.M."/>
            <person name="Hasan A.M."/>
            <person name="Jahan S."/>
            <person name="Shafiuddin M."/>
            <person name="Mahmood N."/>
            <person name="Shommy N.S."/>
        </authorList>
    </citation>
    <scope>NUCLEOTIDE SEQUENCE [LARGE SCALE GENOMIC DNA]</scope>
    <source>
        <strain evidence="3">cv. O-4</strain>
    </source>
</reference>
<comment type="caution">
    <text evidence="2">The sequence shown here is derived from an EMBL/GenBank/DDBJ whole genome shotgun (WGS) entry which is preliminary data.</text>
</comment>
<feature type="compositionally biased region" description="Acidic residues" evidence="1">
    <location>
        <begin position="18"/>
        <end position="30"/>
    </location>
</feature>
<feature type="compositionally biased region" description="Basic and acidic residues" evidence="1">
    <location>
        <begin position="318"/>
        <end position="329"/>
    </location>
</feature>
<name>A0A1R3H8D3_9ROSI</name>
<organism evidence="2 3">
    <name type="scientific">Corchorus olitorius</name>
    <dbReference type="NCBI Taxonomy" id="93759"/>
    <lineage>
        <taxon>Eukaryota</taxon>
        <taxon>Viridiplantae</taxon>
        <taxon>Streptophyta</taxon>
        <taxon>Embryophyta</taxon>
        <taxon>Tracheophyta</taxon>
        <taxon>Spermatophyta</taxon>
        <taxon>Magnoliopsida</taxon>
        <taxon>eudicotyledons</taxon>
        <taxon>Gunneridae</taxon>
        <taxon>Pentapetalae</taxon>
        <taxon>rosids</taxon>
        <taxon>malvids</taxon>
        <taxon>Malvales</taxon>
        <taxon>Malvaceae</taxon>
        <taxon>Grewioideae</taxon>
        <taxon>Apeibeae</taxon>
        <taxon>Corchorus</taxon>
    </lineage>
</organism>
<sequence length="435" mass="48004">MKDESIDDTDENLKNEELPEDESLKDEELPDVQNHIPNMVHPIMRAWSGGKSRRYLQYLHKVIANKPNSAAGRRAQRQLVEIQENVGVEDDRVVKDGLFSTVSNDIRNGYVRLEPITEDIVHVTKGSMTSLNVSAHANSLRILGSGAYLEDEKLRIEHYNKTLNQIRYLVQDYICEASIRRPHKPRSNRHPKPCVQGAPLEAAGAPVEASALADSGATIEASSASVEASTTAYVEDASGATFEASGAIVKASGAIVEASGATVEASGVDQASLSLRDAALAVPRRCFQNLRKVISKSPNSTVGRRTQEKLNQIQNVGVEDHKDENLKDEGIDDTDENLKNEEPPEDESLKDEELPDVQNHIPNMEKQKRHMSCSLRQCCQTRPGPMTRLARDPVASPGRRGVSSGGMYLVFDGGAAEWLEKEMEDRKESRAYENL</sequence>
<keyword evidence="3" id="KW-1185">Reference proteome</keyword>
<gene>
    <name evidence="2" type="ORF">COLO4_30467</name>
</gene>
<evidence type="ECO:0000313" key="2">
    <source>
        <dbReference type="EMBL" id="OMO66618.1"/>
    </source>
</evidence>
<feature type="region of interest" description="Disordered" evidence="1">
    <location>
        <begin position="1"/>
        <end position="32"/>
    </location>
</feature>
<evidence type="ECO:0000256" key="1">
    <source>
        <dbReference type="SAM" id="MobiDB-lite"/>
    </source>
</evidence>
<dbReference type="EMBL" id="AWUE01020733">
    <property type="protein sequence ID" value="OMO66618.1"/>
    <property type="molecule type" value="Genomic_DNA"/>
</dbReference>
<feature type="compositionally biased region" description="Polar residues" evidence="1">
    <location>
        <begin position="298"/>
        <end position="315"/>
    </location>
</feature>
<feature type="compositionally biased region" description="Acidic residues" evidence="1">
    <location>
        <begin position="1"/>
        <end position="10"/>
    </location>
</feature>
<proteinExistence type="predicted"/>
<evidence type="ECO:0000313" key="3">
    <source>
        <dbReference type="Proteomes" id="UP000187203"/>
    </source>
</evidence>
<dbReference type="Proteomes" id="UP000187203">
    <property type="component" value="Unassembled WGS sequence"/>
</dbReference>